<dbReference type="RefSeq" id="WP_304448242.1">
    <property type="nucleotide sequence ID" value="NZ_JARRAH010000001.1"/>
</dbReference>
<dbReference type="SUPFAM" id="SSF46785">
    <property type="entry name" value="Winged helix' DNA-binding domain"/>
    <property type="match status" value="1"/>
</dbReference>
<evidence type="ECO:0000313" key="6">
    <source>
        <dbReference type="EMBL" id="MFC6836560.1"/>
    </source>
</evidence>
<keyword evidence="4" id="KW-1133">Transmembrane helix</keyword>
<dbReference type="CDD" id="cd00090">
    <property type="entry name" value="HTH_ARSR"/>
    <property type="match status" value="1"/>
</dbReference>
<dbReference type="Pfam" id="PF24267">
    <property type="entry name" value="HVO_1552_C"/>
    <property type="match status" value="1"/>
</dbReference>
<dbReference type="PANTHER" id="PTHR43132:SF2">
    <property type="entry name" value="ARSENICAL RESISTANCE OPERON REPRESSOR ARSR-RELATED"/>
    <property type="match status" value="1"/>
</dbReference>
<keyword evidence="7" id="KW-1185">Reference proteome</keyword>
<dbReference type="Proteomes" id="UP001596406">
    <property type="component" value="Unassembled WGS sequence"/>
</dbReference>
<protein>
    <submittedName>
        <fullName evidence="6">ArsR/SmtB family transcription factor</fullName>
    </submittedName>
</protein>
<name>A0ABD5U7V3_9EURY</name>
<dbReference type="InterPro" id="IPR056525">
    <property type="entry name" value="HVO_1552_C"/>
</dbReference>
<dbReference type="InterPro" id="IPR001845">
    <property type="entry name" value="HTH_ArsR_DNA-bd_dom"/>
</dbReference>
<dbReference type="GO" id="GO:0003677">
    <property type="term" value="F:DNA binding"/>
    <property type="evidence" value="ECO:0007669"/>
    <property type="project" value="UniProtKB-KW"/>
</dbReference>
<evidence type="ECO:0000256" key="4">
    <source>
        <dbReference type="SAM" id="Phobius"/>
    </source>
</evidence>
<reference evidence="6 7" key="1">
    <citation type="journal article" date="2019" name="Int. J. Syst. Evol. Microbiol.">
        <title>The Global Catalogue of Microorganisms (GCM) 10K type strain sequencing project: providing services to taxonomists for standard genome sequencing and annotation.</title>
        <authorList>
            <consortium name="The Broad Institute Genomics Platform"/>
            <consortium name="The Broad Institute Genome Sequencing Center for Infectious Disease"/>
            <person name="Wu L."/>
            <person name="Ma J."/>
        </authorList>
    </citation>
    <scope>NUCLEOTIDE SEQUENCE [LARGE SCALE GENOMIC DNA]</scope>
    <source>
        <strain evidence="6 7">PSRA2</strain>
    </source>
</reference>
<gene>
    <name evidence="6" type="ORF">ACFQHK_08550</name>
</gene>
<keyword evidence="4" id="KW-0472">Membrane</keyword>
<accession>A0ABD5U7V3</accession>
<dbReference type="InterPro" id="IPR011991">
    <property type="entry name" value="ArsR-like_HTH"/>
</dbReference>
<evidence type="ECO:0000256" key="1">
    <source>
        <dbReference type="ARBA" id="ARBA00023015"/>
    </source>
</evidence>
<dbReference type="EMBL" id="JBHSXM010000001">
    <property type="protein sequence ID" value="MFC6836560.1"/>
    <property type="molecule type" value="Genomic_DNA"/>
</dbReference>
<dbReference type="AlphaFoldDB" id="A0ABD5U7V3"/>
<evidence type="ECO:0000313" key="7">
    <source>
        <dbReference type="Proteomes" id="UP001596406"/>
    </source>
</evidence>
<keyword evidence="3" id="KW-0804">Transcription</keyword>
<comment type="caution">
    <text evidence="6">The sequence shown here is derived from an EMBL/GenBank/DDBJ whole genome shotgun (WGS) entry which is preliminary data.</text>
</comment>
<dbReference type="InterPro" id="IPR036390">
    <property type="entry name" value="WH_DNA-bd_sf"/>
</dbReference>
<dbReference type="SMART" id="SM00418">
    <property type="entry name" value="HTH_ARSR"/>
    <property type="match status" value="1"/>
</dbReference>
<organism evidence="6 7">
    <name type="scientific">Halomarina ordinaria</name>
    <dbReference type="NCBI Taxonomy" id="3033939"/>
    <lineage>
        <taxon>Archaea</taxon>
        <taxon>Methanobacteriati</taxon>
        <taxon>Methanobacteriota</taxon>
        <taxon>Stenosarchaea group</taxon>
        <taxon>Halobacteria</taxon>
        <taxon>Halobacteriales</taxon>
        <taxon>Natronomonadaceae</taxon>
        <taxon>Halomarina</taxon>
    </lineage>
</organism>
<feature type="transmembrane region" description="Helical" evidence="4">
    <location>
        <begin position="123"/>
        <end position="144"/>
    </location>
</feature>
<keyword evidence="4" id="KW-0812">Transmembrane</keyword>
<sequence length="204" mass="21637">MSGLLPTSTDASSEQEGELRTLWLDSDDAGELLSSLSSDTARAVLTALHERPATASEVADSVDTSLQNARHHLTNLREAGLVRVADTRYSQKGREMNVYAPSEDPLVVFVGRKERKTSFLDSLRGLVAAVGVLGVLSLFVQWLATPAGVASDSLPRMADSVGSGGAATAPLSLPPGALFFAGGLLVVALLLAWQRWNRLDRPTV</sequence>
<evidence type="ECO:0000256" key="2">
    <source>
        <dbReference type="ARBA" id="ARBA00023125"/>
    </source>
</evidence>
<dbReference type="PANTHER" id="PTHR43132">
    <property type="entry name" value="ARSENICAL RESISTANCE OPERON REPRESSOR ARSR-RELATED"/>
    <property type="match status" value="1"/>
</dbReference>
<evidence type="ECO:0000256" key="3">
    <source>
        <dbReference type="ARBA" id="ARBA00023163"/>
    </source>
</evidence>
<dbReference type="Pfam" id="PF12840">
    <property type="entry name" value="HTH_20"/>
    <property type="match status" value="1"/>
</dbReference>
<dbReference type="Gene3D" id="1.10.10.10">
    <property type="entry name" value="Winged helix-like DNA-binding domain superfamily/Winged helix DNA-binding domain"/>
    <property type="match status" value="1"/>
</dbReference>
<evidence type="ECO:0000259" key="5">
    <source>
        <dbReference type="SMART" id="SM00418"/>
    </source>
</evidence>
<feature type="domain" description="HTH arsR-type" evidence="5">
    <location>
        <begin position="31"/>
        <end position="111"/>
    </location>
</feature>
<proteinExistence type="predicted"/>
<dbReference type="InterPro" id="IPR051011">
    <property type="entry name" value="Metal_resp_trans_reg"/>
</dbReference>
<feature type="transmembrane region" description="Helical" evidence="4">
    <location>
        <begin position="176"/>
        <end position="193"/>
    </location>
</feature>
<dbReference type="InterPro" id="IPR036388">
    <property type="entry name" value="WH-like_DNA-bd_sf"/>
</dbReference>
<keyword evidence="2" id="KW-0238">DNA-binding</keyword>
<keyword evidence="1" id="KW-0805">Transcription regulation</keyword>